<keyword evidence="1" id="KW-0812">Transmembrane</keyword>
<feature type="transmembrane region" description="Helical" evidence="1">
    <location>
        <begin position="62"/>
        <end position="86"/>
    </location>
</feature>
<protein>
    <submittedName>
        <fullName evidence="2">Uncharacterized protein</fullName>
    </submittedName>
</protein>
<evidence type="ECO:0000313" key="2">
    <source>
        <dbReference type="EMBL" id="CAG7689937.1"/>
    </source>
</evidence>
<sequence length="157" mass="18096">MSSGTDQDKEEMFPIIRHVGFIDILVSLCLISYVSIGYYKNDDSRFQSLSGNRGSVDERRHVFYLLSHFLLILRLIAAVVLFGASFKEEFRKQFNACILWIFIALVTLIILSVQLCVCFLSFVEMIVIGLEILFRIFCAVFIIAYMRSEKGINSWTE</sequence>
<evidence type="ECO:0000313" key="3">
    <source>
        <dbReference type="Proteomes" id="UP000708208"/>
    </source>
</evidence>
<dbReference type="AlphaFoldDB" id="A0A8J2NT64"/>
<feature type="transmembrane region" description="Helical" evidence="1">
    <location>
        <begin position="21"/>
        <end position="39"/>
    </location>
</feature>
<reference evidence="2" key="1">
    <citation type="submission" date="2021-06" db="EMBL/GenBank/DDBJ databases">
        <authorList>
            <person name="Hodson N. C."/>
            <person name="Mongue J. A."/>
            <person name="Jaron S. K."/>
        </authorList>
    </citation>
    <scope>NUCLEOTIDE SEQUENCE</scope>
</reference>
<dbReference type="Proteomes" id="UP000708208">
    <property type="component" value="Unassembled WGS sequence"/>
</dbReference>
<comment type="caution">
    <text evidence="2">The sequence shown here is derived from an EMBL/GenBank/DDBJ whole genome shotgun (WGS) entry which is preliminary data.</text>
</comment>
<gene>
    <name evidence="2" type="ORF">AFUS01_LOCUS3430</name>
</gene>
<accession>A0A8J2NT64</accession>
<dbReference type="EMBL" id="CAJVCH010020697">
    <property type="protein sequence ID" value="CAG7689937.1"/>
    <property type="molecule type" value="Genomic_DNA"/>
</dbReference>
<evidence type="ECO:0000256" key="1">
    <source>
        <dbReference type="SAM" id="Phobius"/>
    </source>
</evidence>
<feature type="transmembrane region" description="Helical" evidence="1">
    <location>
        <begin position="98"/>
        <end position="122"/>
    </location>
</feature>
<proteinExistence type="predicted"/>
<organism evidence="2 3">
    <name type="scientific">Allacma fusca</name>
    <dbReference type="NCBI Taxonomy" id="39272"/>
    <lineage>
        <taxon>Eukaryota</taxon>
        <taxon>Metazoa</taxon>
        <taxon>Ecdysozoa</taxon>
        <taxon>Arthropoda</taxon>
        <taxon>Hexapoda</taxon>
        <taxon>Collembola</taxon>
        <taxon>Symphypleona</taxon>
        <taxon>Sminthuridae</taxon>
        <taxon>Allacma</taxon>
    </lineage>
</organism>
<feature type="transmembrane region" description="Helical" evidence="1">
    <location>
        <begin position="128"/>
        <end position="146"/>
    </location>
</feature>
<keyword evidence="3" id="KW-1185">Reference proteome</keyword>
<keyword evidence="1" id="KW-0472">Membrane</keyword>
<keyword evidence="1" id="KW-1133">Transmembrane helix</keyword>
<name>A0A8J2NT64_9HEXA</name>